<dbReference type="Pfam" id="PF01899">
    <property type="entry name" value="MNHE"/>
    <property type="match status" value="1"/>
</dbReference>
<name>A0ABS2PFA7_9BACL</name>
<keyword evidence="3" id="KW-0813">Transport</keyword>
<evidence type="ECO:0000256" key="2">
    <source>
        <dbReference type="ARBA" id="ARBA00006228"/>
    </source>
</evidence>
<evidence type="ECO:0000256" key="4">
    <source>
        <dbReference type="ARBA" id="ARBA00022475"/>
    </source>
</evidence>
<evidence type="ECO:0000256" key="8">
    <source>
        <dbReference type="SAM" id="Phobius"/>
    </source>
</evidence>
<sequence length="160" mass="18302">MGFQFLINILIMLLWASLQQSYHSSDLLIGFVIGAIAVYFLRGALNESYYMKKVWALVKLIGLFIKELVLANYDMVKIVLNPRLKKDVKPGIIAVPTTLKYDWEITVLSMLVTLTPGTLTMDYSLDARTLYIHSMHVDDRQKVIDDITNSFERAIREVGE</sequence>
<keyword evidence="3" id="KW-0050">Antiport</keyword>
<comment type="caution">
    <text evidence="9">The sequence shown here is derived from an EMBL/GenBank/DDBJ whole genome shotgun (WGS) entry which is preliminary data.</text>
</comment>
<dbReference type="PANTHER" id="PTHR34584">
    <property type="entry name" value="NA(+)/H(+) ANTIPORTER SUBUNIT E1"/>
    <property type="match status" value="1"/>
</dbReference>
<organism evidence="9 10">
    <name type="scientific">Geomicrobium sediminis</name>
    <dbReference type="NCBI Taxonomy" id="1347788"/>
    <lineage>
        <taxon>Bacteria</taxon>
        <taxon>Bacillati</taxon>
        <taxon>Bacillota</taxon>
        <taxon>Bacilli</taxon>
        <taxon>Bacillales</taxon>
        <taxon>Geomicrobium</taxon>
    </lineage>
</organism>
<keyword evidence="5 8" id="KW-0812">Transmembrane</keyword>
<comment type="subcellular location">
    <subcellularLocation>
        <location evidence="1">Cell membrane</location>
        <topology evidence="1">Multi-pass membrane protein</topology>
    </subcellularLocation>
</comment>
<proteinExistence type="inferred from homology"/>
<evidence type="ECO:0000313" key="9">
    <source>
        <dbReference type="EMBL" id="MBM7633796.1"/>
    </source>
</evidence>
<dbReference type="EMBL" id="JAFBEC010000008">
    <property type="protein sequence ID" value="MBM7633796.1"/>
    <property type="molecule type" value="Genomic_DNA"/>
</dbReference>
<evidence type="ECO:0000256" key="5">
    <source>
        <dbReference type="ARBA" id="ARBA00022692"/>
    </source>
</evidence>
<keyword evidence="10" id="KW-1185">Reference proteome</keyword>
<evidence type="ECO:0000313" key="10">
    <source>
        <dbReference type="Proteomes" id="UP000741863"/>
    </source>
</evidence>
<dbReference type="Proteomes" id="UP000741863">
    <property type="component" value="Unassembled WGS sequence"/>
</dbReference>
<feature type="transmembrane region" description="Helical" evidence="8">
    <location>
        <begin position="5"/>
        <end position="22"/>
    </location>
</feature>
<protein>
    <submittedName>
        <fullName evidence="9">Multicomponent Na+:H+ antiporter subunit E</fullName>
    </submittedName>
</protein>
<evidence type="ECO:0000256" key="6">
    <source>
        <dbReference type="ARBA" id="ARBA00022989"/>
    </source>
</evidence>
<dbReference type="PANTHER" id="PTHR34584:SF1">
    <property type="entry name" value="NA(+)_H(+) ANTIPORTER SUBUNIT E1"/>
    <property type="match status" value="1"/>
</dbReference>
<evidence type="ECO:0000256" key="7">
    <source>
        <dbReference type="ARBA" id="ARBA00023136"/>
    </source>
</evidence>
<accession>A0ABS2PFA7</accession>
<dbReference type="RefSeq" id="WP_204698508.1">
    <property type="nucleotide sequence ID" value="NZ_JAFBEC010000008.1"/>
</dbReference>
<reference evidence="9 10" key="1">
    <citation type="submission" date="2021-01" db="EMBL/GenBank/DDBJ databases">
        <title>Genomic Encyclopedia of Type Strains, Phase IV (KMG-IV): sequencing the most valuable type-strain genomes for metagenomic binning, comparative biology and taxonomic classification.</title>
        <authorList>
            <person name="Goeker M."/>
        </authorList>
    </citation>
    <scope>NUCLEOTIDE SEQUENCE [LARGE SCALE GENOMIC DNA]</scope>
    <source>
        <strain evidence="9 10">DSM 25540</strain>
    </source>
</reference>
<gene>
    <name evidence="9" type="ORF">JOD17_002892</name>
</gene>
<comment type="similarity">
    <text evidence="2">Belongs to the CPA3 antiporters (TC 2.A.63) subunit E family.</text>
</comment>
<evidence type="ECO:0000256" key="1">
    <source>
        <dbReference type="ARBA" id="ARBA00004651"/>
    </source>
</evidence>
<evidence type="ECO:0000256" key="3">
    <source>
        <dbReference type="ARBA" id="ARBA00022449"/>
    </source>
</evidence>
<keyword evidence="7 8" id="KW-0472">Membrane</keyword>
<keyword evidence="6 8" id="KW-1133">Transmembrane helix</keyword>
<keyword evidence="4" id="KW-1003">Cell membrane</keyword>
<dbReference type="PIRSF" id="PIRSF019239">
    <property type="entry name" value="MrpE"/>
    <property type="match status" value="1"/>
</dbReference>
<dbReference type="InterPro" id="IPR002758">
    <property type="entry name" value="Cation_antiport_E"/>
</dbReference>
<feature type="transmembrane region" description="Helical" evidence="8">
    <location>
        <begin position="28"/>
        <end position="45"/>
    </location>
</feature>